<reference evidence="1 2" key="1">
    <citation type="journal article" date="2016" name="Nat. Commun.">
        <title>Thousands of microbial genomes shed light on interconnected biogeochemical processes in an aquifer system.</title>
        <authorList>
            <person name="Anantharaman K."/>
            <person name="Brown C.T."/>
            <person name="Hug L.A."/>
            <person name="Sharon I."/>
            <person name="Castelle C.J."/>
            <person name="Probst A.J."/>
            <person name="Thomas B.C."/>
            <person name="Singh A."/>
            <person name="Wilkins M.J."/>
            <person name="Karaoz U."/>
            <person name="Brodie E.L."/>
            <person name="Williams K.H."/>
            <person name="Hubbard S.S."/>
            <person name="Banfield J.F."/>
        </authorList>
    </citation>
    <scope>NUCLEOTIDE SEQUENCE [LARGE SCALE GENOMIC DNA]</scope>
</reference>
<evidence type="ECO:0000313" key="2">
    <source>
        <dbReference type="Proteomes" id="UP000178893"/>
    </source>
</evidence>
<sequence>MILGNNKEDKMAKEFTRNGMLEWLIKHYKKNGYKVTTYSKEFLPARVAFYCKKKSKDGIVDEIIVEPTIDDCLSVDSFFPELRIPKIEIPKAHPVIIPGASPVRFYQYYFPNAKIFLAFPEYVKEDEKYLEFIEFCKARTIGLLKISKSKIVEISPPCSLFNNICTQLTAANGNREKIENAVDKYLESNLHYLVYYPDPVYRRRAITGRDDDTKGVISFYLIDQQQELVNVTYKQVLKKLATKYRQEADNDFIIAEKCIKHLWNKYLGLEYPNIQSRVESILQRNESYREHFVHQFQVFLIGAYILDSIYPEVAKGFEKKYKCKIENAWLAASTFHDFNYGLQNFDTWLRQFFEDSLRVKNKRTKENINLLNLDSAMIREALFDKIVKLADQLKNDYKENERELMIRFFYEKAVRDRNHGVLSAISLIKLFDECKEGKRLINMDGILQAAIAIECHDEDIWESLCGCQGYRRSPGNLPSTHDECNNSCSREPLLWQDKKSRIFKDRENGNSKCESWESEFMQIRAMDKIKFEDYPILFLLIFCDSIQDEGRFTSSGNTNNQDLSKLTSIAITKDKHKIMTSVALESLDADKKLEELERVSWCLKDDRFRVSINGTVKVMNGNGGG</sequence>
<dbReference type="AlphaFoldDB" id="A0A1G2DXH4"/>
<proteinExistence type="predicted"/>
<accession>A0A1G2DXH4</accession>
<evidence type="ECO:0000313" key="1">
    <source>
        <dbReference type="EMBL" id="OGZ18265.1"/>
    </source>
</evidence>
<comment type="caution">
    <text evidence="1">The sequence shown here is derived from an EMBL/GenBank/DDBJ whole genome shotgun (WGS) entry which is preliminary data.</text>
</comment>
<dbReference type="Proteomes" id="UP000178893">
    <property type="component" value="Unassembled WGS sequence"/>
</dbReference>
<name>A0A1G2DXH4_9BACT</name>
<gene>
    <name evidence="1" type="ORF">A2V72_01350</name>
</gene>
<protein>
    <submittedName>
        <fullName evidence="1">Uncharacterized protein</fullName>
    </submittedName>
</protein>
<dbReference type="EMBL" id="MHLW01000007">
    <property type="protein sequence ID" value="OGZ18265.1"/>
    <property type="molecule type" value="Genomic_DNA"/>
</dbReference>
<organism evidence="1 2">
    <name type="scientific">Candidatus Nealsonbacteria bacterium RBG_13_37_56</name>
    <dbReference type="NCBI Taxonomy" id="1801661"/>
    <lineage>
        <taxon>Bacteria</taxon>
        <taxon>Candidatus Nealsoniibacteriota</taxon>
    </lineage>
</organism>